<evidence type="ECO:0000313" key="7">
    <source>
        <dbReference type="Proteomes" id="UP001299876"/>
    </source>
</evidence>
<proteinExistence type="predicted"/>
<keyword evidence="4 5" id="KW-0472">Membrane</keyword>
<protein>
    <submittedName>
        <fullName evidence="6">Neutral zinc metallopeptidase</fullName>
    </submittedName>
</protein>
<keyword evidence="3 5" id="KW-1133">Transmembrane helix</keyword>
<dbReference type="RefSeq" id="WP_247292766.1">
    <property type="nucleotide sequence ID" value="NZ_JAKNRW010000020.1"/>
</dbReference>
<evidence type="ECO:0000313" key="6">
    <source>
        <dbReference type="EMBL" id="MCK1792462.1"/>
    </source>
</evidence>
<dbReference type="Proteomes" id="UP001299876">
    <property type="component" value="Unassembled WGS sequence"/>
</dbReference>
<keyword evidence="2 5" id="KW-0812">Transmembrane</keyword>
<comment type="caution">
    <text evidence="6">The sequence shown here is derived from an EMBL/GenBank/DDBJ whole genome shotgun (WGS) entry which is preliminary data.</text>
</comment>
<dbReference type="InterPro" id="IPR007343">
    <property type="entry name" value="Uncharacterised_pept_Zn_put"/>
</dbReference>
<dbReference type="EMBL" id="JAKNRW010000020">
    <property type="protein sequence ID" value="MCK1792462.1"/>
    <property type="molecule type" value="Genomic_DNA"/>
</dbReference>
<evidence type="ECO:0000256" key="2">
    <source>
        <dbReference type="ARBA" id="ARBA00022692"/>
    </source>
</evidence>
<feature type="transmembrane region" description="Helical" evidence="5">
    <location>
        <begin position="26"/>
        <end position="45"/>
    </location>
</feature>
<sequence>MLWKKARQSSNVDDIREGKDARQSTGLMLGAGLVLALAGAGAYSVRSPAPDSPQRQDSVEVSAPAVDTSLQFIQAILGDTEDTWKQLFARTGQLYPEPILTLFGNGLSSGCGYVGSGGGPFYCPANKQVYLDPGFFQTIAERYAVVGDFAQAYIIAHEVGHHVQIELGLSQPLDEALARQQTVKGENGLQVRGELQADCLAGVWAHNAQQRLDWLEPGDVEEALNAAATFGDDYLQYAQKGTITPETFSHGTAEQRRHWFTQGFTQGTIGTCDTFSPVVP</sequence>
<evidence type="ECO:0000256" key="3">
    <source>
        <dbReference type="ARBA" id="ARBA00022989"/>
    </source>
</evidence>
<accession>A0ABT0F463</accession>
<dbReference type="PANTHER" id="PTHR30168:SF0">
    <property type="entry name" value="INNER MEMBRANE PROTEIN"/>
    <property type="match status" value="1"/>
</dbReference>
<name>A0ABT0F463_9PSED</name>
<dbReference type="SUPFAM" id="SSF55486">
    <property type="entry name" value="Metalloproteases ('zincins'), catalytic domain"/>
    <property type="match status" value="1"/>
</dbReference>
<evidence type="ECO:0000256" key="5">
    <source>
        <dbReference type="SAM" id="Phobius"/>
    </source>
</evidence>
<gene>
    <name evidence="6" type="ORF">L9059_20215</name>
</gene>
<reference evidence="6 7" key="1">
    <citation type="submission" date="2022-02" db="EMBL/GenBank/DDBJ databases">
        <title>Comparative genomics of the first Antarctic Pseudomonas spp. capable of biotransforming 2,4,6-Trinitrotoluene.</title>
        <authorList>
            <person name="Cabrera M.A."/>
            <person name="Marquez S.L."/>
            <person name="Perez-Donoso J.M."/>
        </authorList>
    </citation>
    <scope>NUCLEOTIDE SEQUENCE [LARGE SCALE GENOMIC DNA]</scope>
    <source>
        <strain evidence="6 7">TNT19</strain>
    </source>
</reference>
<organism evidence="6 7">
    <name type="scientific">Pseudomonas violetae</name>
    <dbReference type="NCBI Taxonomy" id="2915813"/>
    <lineage>
        <taxon>Bacteria</taxon>
        <taxon>Pseudomonadati</taxon>
        <taxon>Pseudomonadota</taxon>
        <taxon>Gammaproteobacteria</taxon>
        <taxon>Pseudomonadales</taxon>
        <taxon>Pseudomonadaceae</taxon>
        <taxon>Pseudomonas</taxon>
    </lineage>
</organism>
<evidence type="ECO:0000256" key="4">
    <source>
        <dbReference type="ARBA" id="ARBA00023136"/>
    </source>
</evidence>
<dbReference type="Pfam" id="PF04228">
    <property type="entry name" value="Zn_peptidase"/>
    <property type="match status" value="1"/>
</dbReference>
<comment type="subcellular location">
    <subcellularLocation>
        <location evidence="1">Membrane</location>
        <topology evidence="1">Single-pass membrane protein</topology>
    </subcellularLocation>
</comment>
<evidence type="ECO:0000256" key="1">
    <source>
        <dbReference type="ARBA" id="ARBA00004167"/>
    </source>
</evidence>
<dbReference type="PANTHER" id="PTHR30168">
    <property type="entry name" value="PUTATIVE MEMBRANE PROTEIN YPFJ"/>
    <property type="match status" value="1"/>
</dbReference>
<keyword evidence="7" id="KW-1185">Reference proteome</keyword>